<reference evidence="3" key="1">
    <citation type="journal article" date="2019" name="Int. J. Syst. Evol. Microbiol.">
        <title>The Global Catalogue of Microorganisms (GCM) 10K type strain sequencing project: providing services to taxonomists for standard genome sequencing and annotation.</title>
        <authorList>
            <consortium name="The Broad Institute Genomics Platform"/>
            <consortium name="The Broad Institute Genome Sequencing Center for Infectious Disease"/>
            <person name="Wu L."/>
            <person name="Ma J."/>
        </authorList>
    </citation>
    <scope>NUCLEOTIDE SEQUENCE [LARGE SCALE GENOMIC DNA]</scope>
    <source>
        <strain evidence="3">KCTC 33792</strain>
    </source>
</reference>
<dbReference type="GO" id="GO:0016301">
    <property type="term" value="F:kinase activity"/>
    <property type="evidence" value="ECO:0007669"/>
    <property type="project" value="UniProtKB-KW"/>
</dbReference>
<dbReference type="Pfam" id="PF02733">
    <property type="entry name" value="Dak1"/>
    <property type="match status" value="1"/>
</dbReference>
<dbReference type="InterPro" id="IPR004006">
    <property type="entry name" value="DhaK_dom"/>
</dbReference>
<gene>
    <name evidence="2" type="ORF">ACFSUB_09790</name>
</gene>
<comment type="caution">
    <text evidence="2">The sequence shown here is derived from an EMBL/GenBank/DDBJ whole genome shotgun (WGS) entry which is preliminary data.</text>
</comment>
<dbReference type="RefSeq" id="WP_380712996.1">
    <property type="nucleotide sequence ID" value="NZ_JBHUML010000002.1"/>
</dbReference>
<keyword evidence="2" id="KW-0808">Transferase</keyword>
<accession>A0ABW5T2K3</accession>
<dbReference type="InterPro" id="IPR050861">
    <property type="entry name" value="Dihydroxyacetone_Kinase"/>
</dbReference>
<keyword evidence="2" id="KW-0418">Kinase</keyword>
<evidence type="ECO:0000259" key="1">
    <source>
        <dbReference type="PROSITE" id="PS51481"/>
    </source>
</evidence>
<dbReference type="PANTHER" id="PTHR28629:SF4">
    <property type="entry name" value="TRIOKINASE_FMN CYCLASE"/>
    <property type="match status" value="1"/>
</dbReference>
<proteinExistence type="predicted"/>
<evidence type="ECO:0000313" key="2">
    <source>
        <dbReference type="EMBL" id="MFD2705763.1"/>
    </source>
</evidence>
<dbReference type="EMBL" id="JBHUML010000002">
    <property type="protein sequence ID" value="MFD2705763.1"/>
    <property type="molecule type" value="Genomic_DNA"/>
</dbReference>
<dbReference type="Gene3D" id="3.30.1180.20">
    <property type="entry name" value="Dihydroxyacetone kinase, domain 2"/>
    <property type="match status" value="1"/>
</dbReference>
<dbReference type="Proteomes" id="UP001597520">
    <property type="component" value="Unassembled WGS sequence"/>
</dbReference>
<dbReference type="PANTHER" id="PTHR28629">
    <property type="entry name" value="TRIOKINASE/FMN CYCLASE"/>
    <property type="match status" value="1"/>
</dbReference>
<evidence type="ECO:0000313" key="3">
    <source>
        <dbReference type="Proteomes" id="UP001597520"/>
    </source>
</evidence>
<organism evidence="2 3">
    <name type="scientific">Salibacterium lacus</name>
    <dbReference type="NCBI Taxonomy" id="1898109"/>
    <lineage>
        <taxon>Bacteria</taxon>
        <taxon>Bacillati</taxon>
        <taxon>Bacillota</taxon>
        <taxon>Bacilli</taxon>
        <taxon>Bacillales</taxon>
        <taxon>Bacillaceae</taxon>
    </lineage>
</organism>
<dbReference type="PROSITE" id="PS51481">
    <property type="entry name" value="DHAK"/>
    <property type="match status" value="1"/>
</dbReference>
<sequence length="330" mass="35546">MKKIMNQEENVMEETLQGFIDAYADDYERVDGVNGVIYRHMDPDKVSVITGGGAGHEPLFVGFAGKGLASGAVMGNVFAAPNPDTILEVTKAVENKAGVLYIYGNYAGDVLNFDMASELAEMEDIETRTVKVSDDVASASKENKEERRGIAGDVFVLKAAGAAADAGLSLDEVTRIAAKANENTHSIGVGISPGTSPGKKAPMFELPDNQIEFGLGIHGEKGIRRAEMMSADDLTDEMLDHLLVDAELKSGDEAVVLLNGLGSTTLMELLIANQKVHKELRAKGITVYDTDVNSYCTTQEMGGFSITILKLDEELKTYYDAPAHSPYYHK</sequence>
<feature type="domain" description="DhaK" evidence="1">
    <location>
        <begin position="7"/>
        <end position="328"/>
    </location>
</feature>
<protein>
    <submittedName>
        <fullName evidence="2">Dihydroxyacetone kinase subunit DhaK</fullName>
    </submittedName>
</protein>
<dbReference type="Gene3D" id="3.40.50.10440">
    <property type="entry name" value="Dihydroxyacetone kinase, domain 1"/>
    <property type="match status" value="1"/>
</dbReference>
<keyword evidence="3" id="KW-1185">Reference proteome</keyword>
<name>A0ABW5T2K3_9BACI</name>
<dbReference type="SUPFAM" id="SSF82549">
    <property type="entry name" value="DAK1/DegV-like"/>
    <property type="match status" value="1"/>
</dbReference>